<dbReference type="InterPro" id="IPR036249">
    <property type="entry name" value="Thioredoxin-like_sf"/>
</dbReference>
<dbReference type="SUPFAM" id="SSF52833">
    <property type="entry name" value="Thioredoxin-like"/>
    <property type="match status" value="1"/>
</dbReference>
<dbReference type="PANTHER" id="PTHR42852">
    <property type="entry name" value="THIOL:DISULFIDE INTERCHANGE PROTEIN DSBE"/>
    <property type="match status" value="1"/>
</dbReference>
<keyword evidence="5" id="KW-0676">Redox-active center</keyword>
<dbReference type="Gene3D" id="3.40.30.10">
    <property type="entry name" value="Glutaredoxin"/>
    <property type="match status" value="1"/>
</dbReference>
<keyword evidence="6" id="KW-0732">Signal</keyword>
<evidence type="ECO:0000256" key="6">
    <source>
        <dbReference type="SAM" id="SignalP"/>
    </source>
</evidence>
<proteinExistence type="predicted"/>
<evidence type="ECO:0000256" key="2">
    <source>
        <dbReference type="ARBA" id="ARBA00022748"/>
    </source>
</evidence>
<keyword evidence="4" id="KW-1015">Disulfide bond</keyword>
<dbReference type="PANTHER" id="PTHR42852:SF6">
    <property type="entry name" value="THIOL:DISULFIDE INTERCHANGE PROTEIN DSBE"/>
    <property type="match status" value="1"/>
</dbReference>
<keyword evidence="3" id="KW-0735">Signal-anchor</keyword>
<sequence>MPLKIAARAVALTSVFVVTAAALSACGDGGTPDRAGTSFVSGEEGIQTIPKENRKSVGKIKGETLHGDSLDLSSYRGKIVVINAWGSWCAPCRAEAPYLNEVAKELKGDGVAFVGINTRDADKRLPQAFEKDYSITYPSLYDPTGRIILSGFPKGTLSLQGVPSTVVLDREGKIAARAFGEVNYSRLHKMIDPVLAEK</sequence>
<feature type="domain" description="Thioredoxin" evidence="7">
    <location>
        <begin position="51"/>
        <end position="196"/>
    </location>
</feature>
<dbReference type="PROSITE" id="PS51257">
    <property type="entry name" value="PROKAR_LIPOPROTEIN"/>
    <property type="match status" value="1"/>
</dbReference>
<evidence type="ECO:0000313" key="8">
    <source>
        <dbReference type="EMBL" id="MEU3553461.1"/>
    </source>
</evidence>
<keyword evidence="2" id="KW-0201">Cytochrome c-type biogenesis</keyword>
<evidence type="ECO:0000256" key="1">
    <source>
        <dbReference type="ARBA" id="ARBA00004196"/>
    </source>
</evidence>
<reference evidence="8 9" key="1">
    <citation type="submission" date="2024-06" db="EMBL/GenBank/DDBJ databases">
        <title>The Natural Products Discovery Center: Release of the First 8490 Sequenced Strains for Exploring Actinobacteria Biosynthetic Diversity.</title>
        <authorList>
            <person name="Kalkreuter E."/>
            <person name="Kautsar S.A."/>
            <person name="Yang D."/>
            <person name="Bader C.D."/>
            <person name="Teijaro C.N."/>
            <person name="Fluegel L."/>
            <person name="Davis C.M."/>
            <person name="Simpson J.R."/>
            <person name="Lauterbach L."/>
            <person name="Steele A.D."/>
            <person name="Gui C."/>
            <person name="Meng S."/>
            <person name="Li G."/>
            <person name="Viehrig K."/>
            <person name="Ye F."/>
            <person name="Su P."/>
            <person name="Kiefer A.F."/>
            <person name="Nichols A."/>
            <person name="Cepeda A.J."/>
            <person name="Yan W."/>
            <person name="Fan B."/>
            <person name="Jiang Y."/>
            <person name="Adhikari A."/>
            <person name="Zheng C.-J."/>
            <person name="Schuster L."/>
            <person name="Cowan T.M."/>
            <person name="Smanski M.J."/>
            <person name="Chevrette M.G."/>
            <person name="De Carvalho L.P.S."/>
            <person name="Shen B."/>
        </authorList>
    </citation>
    <scope>NUCLEOTIDE SEQUENCE [LARGE SCALE GENOMIC DNA]</scope>
    <source>
        <strain evidence="8 9">NPDC038104</strain>
    </source>
</reference>
<dbReference type="InterPro" id="IPR013766">
    <property type="entry name" value="Thioredoxin_domain"/>
</dbReference>
<comment type="subcellular location">
    <subcellularLocation>
        <location evidence="1">Cell envelope</location>
    </subcellularLocation>
</comment>
<gene>
    <name evidence="8" type="ORF">AB0E65_04365</name>
</gene>
<keyword evidence="3" id="KW-0812">Transmembrane</keyword>
<protein>
    <submittedName>
        <fullName evidence="8">TlpA disulfide reductase family protein</fullName>
    </submittedName>
</protein>
<name>A0ABV2YD33_9ACTN</name>
<evidence type="ECO:0000256" key="3">
    <source>
        <dbReference type="ARBA" id="ARBA00022968"/>
    </source>
</evidence>
<evidence type="ECO:0000259" key="7">
    <source>
        <dbReference type="PROSITE" id="PS51352"/>
    </source>
</evidence>
<dbReference type="EMBL" id="JBEZUR010000004">
    <property type="protein sequence ID" value="MEU3553461.1"/>
    <property type="molecule type" value="Genomic_DNA"/>
</dbReference>
<evidence type="ECO:0000313" key="9">
    <source>
        <dbReference type="Proteomes" id="UP001550850"/>
    </source>
</evidence>
<dbReference type="PROSITE" id="PS51352">
    <property type="entry name" value="THIOREDOXIN_2"/>
    <property type="match status" value="1"/>
</dbReference>
<feature type="signal peptide" evidence="6">
    <location>
        <begin position="1"/>
        <end position="20"/>
    </location>
</feature>
<comment type="caution">
    <text evidence="8">The sequence shown here is derived from an EMBL/GenBank/DDBJ whole genome shotgun (WGS) entry which is preliminary data.</text>
</comment>
<dbReference type="Pfam" id="PF00578">
    <property type="entry name" value="AhpC-TSA"/>
    <property type="match status" value="1"/>
</dbReference>
<dbReference type="InterPro" id="IPR000866">
    <property type="entry name" value="AhpC/TSA"/>
</dbReference>
<evidence type="ECO:0000256" key="5">
    <source>
        <dbReference type="ARBA" id="ARBA00023284"/>
    </source>
</evidence>
<dbReference type="CDD" id="cd02966">
    <property type="entry name" value="TlpA_like_family"/>
    <property type="match status" value="1"/>
</dbReference>
<dbReference type="RefSeq" id="WP_108951703.1">
    <property type="nucleotide sequence ID" value="NZ_BEVZ01000001.1"/>
</dbReference>
<evidence type="ECO:0000256" key="4">
    <source>
        <dbReference type="ARBA" id="ARBA00023157"/>
    </source>
</evidence>
<keyword evidence="9" id="KW-1185">Reference proteome</keyword>
<dbReference type="InterPro" id="IPR050553">
    <property type="entry name" value="Thioredoxin_ResA/DsbE_sf"/>
</dbReference>
<feature type="chain" id="PRO_5045886318" evidence="6">
    <location>
        <begin position="21"/>
        <end position="198"/>
    </location>
</feature>
<accession>A0ABV2YD33</accession>
<organism evidence="8 9">
    <name type="scientific">Streptomyces fragilis</name>
    <dbReference type="NCBI Taxonomy" id="67301"/>
    <lineage>
        <taxon>Bacteria</taxon>
        <taxon>Bacillati</taxon>
        <taxon>Actinomycetota</taxon>
        <taxon>Actinomycetes</taxon>
        <taxon>Kitasatosporales</taxon>
        <taxon>Streptomycetaceae</taxon>
        <taxon>Streptomyces</taxon>
    </lineage>
</organism>
<dbReference type="Proteomes" id="UP001550850">
    <property type="component" value="Unassembled WGS sequence"/>
</dbReference>